<protein>
    <submittedName>
        <fullName evidence="1">Uncharacterized protein</fullName>
    </submittedName>
</protein>
<proteinExistence type="predicted"/>
<dbReference type="AlphaFoldDB" id="A0AAN9Q6T8"/>
<accession>A0AAN9Q6T8</accession>
<evidence type="ECO:0000313" key="1">
    <source>
        <dbReference type="EMBL" id="KAK7323599.1"/>
    </source>
</evidence>
<reference evidence="1 2" key="1">
    <citation type="submission" date="2024-01" db="EMBL/GenBank/DDBJ databases">
        <title>The genomes of 5 underutilized Papilionoideae crops provide insights into root nodulation and disease resistanc.</title>
        <authorList>
            <person name="Jiang F."/>
        </authorList>
    </citation>
    <scope>NUCLEOTIDE SEQUENCE [LARGE SCALE GENOMIC DNA]</scope>
    <source>
        <strain evidence="1">LVBAO_FW01</strain>
        <tissue evidence="1">Leaves</tissue>
    </source>
</reference>
<evidence type="ECO:0000313" key="2">
    <source>
        <dbReference type="Proteomes" id="UP001367508"/>
    </source>
</evidence>
<organism evidence="1 2">
    <name type="scientific">Canavalia gladiata</name>
    <name type="common">Sword bean</name>
    <name type="synonym">Dolichos gladiatus</name>
    <dbReference type="NCBI Taxonomy" id="3824"/>
    <lineage>
        <taxon>Eukaryota</taxon>
        <taxon>Viridiplantae</taxon>
        <taxon>Streptophyta</taxon>
        <taxon>Embryophyta</taxon>
        <taxon>Tracheophyta</taxon>
        <taxon>Spermatophyta</taxon>
        <taxon>Magnoliopsida</taxon>
        <taxon>eudicotyledons</taxon>
        <taxon>Gunneridae</taxon>
        <taxon>Pentapetalae</taxon>
        <taxon>rosids</taxon>
        <taxon>fabids</taxon>
        <taxon>Fabales</taxon>
        <taxon>Fabaceae</taxon>
        <taxon>Papilionoideae</taxon>
        <taxon>50 kb inversion clade</taxon>
        <taxon>NPAAA clade</taxon>
        <taxon>indigoferoid/millettioid clade</taxon>
        <taxon>Phaseoleae</taxon>
        <taxon>Canavalia</taxon>
    </lineage>
</organism>
<dbReference type="Proteomes" id="UP001367508">
    <property type="component" value="Unassembled WGS sequence"/>
</dbReference>
<sequence>MHSKCLCVKRALRGSRVLLGVYCMASMQLPPVTDVSSTVRNMTLYRMAANQIFPFVSPSSKLWLCLPDFDSPFPWINAFRLGVPGITRFDYVQGKRGFDRGFGRWTFTLRSTNERSSPSHHVSGLCICRRTP</sequence>
<keyword evidence="2" id="KW-1185">Reference proteome</keyword>
<dbReference type="EMBL" id="JAYMYQ010000006">
    <property type="protein sequence ID" value="KAK7323599.1"/>
    <property type="molecule type" value="Genomic_DNA"/>
</dbReference>
<gene>
    <name evidence="1" type="ORF">VNO77_27078</name>
</gene>
<name>A0AAN9Q6T8_CANGL</name>
<comment type="caution">
    <text evidence="1">The sequence shown here is derived from an EMBL/GenBank/DDBJ whole genome shotgun (WGS) entry which is preliminary data.</text>
</comment>